<comment type="similarity">
    <text evidence="3">In the N-terminal section; belongs to the phytochrome family.</text>
</comment>
<proteinExistence type="inferred from homology"/>
<evidence type="ECO:0000256" key="17">
    <source>
        <dbReference type="SAM" id="Coils"/>
    </source>
</evidence>
<dbReference type="PROSITE" id="PS50109">
    <property type="entry name" value="HIS_KIN"/>
    <property type="match status" value="1"/>
</dbReference>
<evidence type="ECO:0000256" key="11">
    <source>
        <dbReference type="ARBA" id="ARBA00022840"/>
    </source>
</evidence>
<sequence>MGVFNSRLGRKLPLQALLVLPFLLQLAGTTALIGYLSYRNSQRAVNHLALELRNELTARIQQEVSTYVESPFVINDLNTIALRQGDLDPSRAKGVYIFWKQSRSFPANNLIYCGVEDGSFMGLGQFRGNQGVYVLISKPSPQRFYHYYQIDEVGNRSSPVGSLDWEYDPRTRPWYQKAKRQQKPNWSNIYLDFDDQVPVLTASTPVYEEGSGRLLGVCATDLVPSLELNHFLSQLKVGKTGETFILSRKGELIASSTADEENLLINAGEDIQLLPARDSQNPLVSATAHYLEQQFDDLRQIDQVQQLEFRLLGGDRQFAQVSPFHDEYGLDWLIVVAIPESDFMAEINANNRLTRWLSLGALVLAAGIGVLTSRWIARPILKLNQAAQAIAEGDLAQTVEVNGIAELETLAQSFNQMGHQLRDSFDTLEQRVQERTAELAESNRQLELAKEKAEVANEAKSTFIANMSHELRSPLNAVLGFSQLTLRSSSLPPDQRENVGIIYRSGEYLLTLINNILDISKIEAGKTTLNLKSFNLHRLLSDLEDMLYLRAESKDVLLTVTRSDDLPQYIQTDEMKLRQVLINLLSNGIKFTQAGSVSLHVSTHPPSPTPLVLPAQTLPAATLPIYFEVRDTGVGIAPEELSHLFEAFTQTQAGKESQEGTGLGLAISRKFIHLMGGDIAVSSELGVGTAIAFYIQASLSEAAPLDLQPARRRVRGLASGQPTYRILVVDDKEVNRRLLVKLLSPLGFEVREASNGLEGIEIWNDWEPHLIWMDMRMPVMDGYEATQRIKATTKGQATAVIALTASVLEEEKVVILSAGCDDFLRKPFHEQNIFDAISKHLGVVFLYDESESGSREQEPPADLHSPDLQDLPDAWKAALYTAALEADSAQVEALIAQVSMTHAALAQDLSQWSHQFRFDKILEWVEALPGSTAPIPDAEQL</sequence>
<dbReference type="PRINTS" id="PR00344">
    <property type="entry name" value="BCTRLSENSOR"/>
</dbReference>
<dbReference type="InterPro" id="IPR033479">
    <property type="entry name" value="dCache_1"/>
</dbReference>
<evidence type="ECO:0000259" key="21">
    <source>
        <dbReference type="PROSITE" id="PS50885"/>
    </source>
</evidence>
<name>A0A6M8BBW2_9CYAN</name>
<dbReference type="Pfam" id="PF02743">
    <property type="entry name" value="dCache_1"/>
    <property type="match status" value="1"/>
</dbReference>
<dbReference type="CDD" id="cd06225">
    <property type="entry name" value="HAMP"/>
    <property type="match status" value="1"/>
</dbReference>
<dbReference type="GO" id="GO:0000155">
    <property type="term" value="F:phosphorelay sensor kinase activity"/>
    <property type="evidence" value="ECO:0007669"/>
    <property type="project" value="InterPro"/>
</dbReference>
<evidence type="ECO:0000256" key="7">
    <source>
        <dbReference type="ARBA" id="ARBA00022679"/>
    </source>
</evidence>
<dbReference type="SUPFAM" id="SSF52172">
    <property type="entry name" value="CheY-like"/>
    <property type="match status" value="1"/>
</dbReference>
<dbReference type="Gene3D" id="3.30.450.20">
    <property type="entry name" value="PAS domain"/>
    <property type="match status" value="1"/>
</dbReference>
<evidence type="ECO:0000256" key="6">
    <source>
        <dbReference type="ARBA" id="ARBA00022553"/>
    </source>
</evidence>
<evidence type="ECO:0000313" key="22">
    <source>
        <dbReference type="EMBL" id="QKD81071.1"/>
    </source>
</evidence>
<dbReference type="SMART" id="SM00387">
    <property type="entry name" value="HATPase_c"/>
    <property type="match status" value="1"/>
</dbReference>
<feature type="transmembrane region" description="Helical" evidence="18">
    <location>
        <begin position="12"/>
        <end position="38"/>
    </location>
</feature>
<evidence type="ECO:0000259" key="20">
    <source>
        <dbReference type="PROSITE" id="PS50110"/>
    </source>
</evidence>
<evidence type="ECO:0000256" key="8">
    <source>
        <dbReference type="ARBA" id="ARBA00022692"/>
    </source>
</evidence>
<organism evidence="22 23">
    <name type="scientific">Thermoleptolyngbya sichuanensis A183</name>
    <dbReference type="NCBI Taxonomy" id="2737172"/>
    <lineage>
        <taxon>Bacteria</taxon>
        <taxon>Bacillati</taxon>
        <taxon>Cyanobacteriota</taxon>
        <taxon>Cyanophyceae</taxon>
        <taxon>Oculatellales</taxon>
        <taxon>Oculatellaceae</taxon>
        <taxon>Thermoleptolyngbya</taxon>
        <taxon>Thermoleptolyngbya sichuanensis</taxon>
    </lineage>
</organism>
<evidence type="ECO:0000256" key="13">
    <source>
        <dbReference type="ARBA" id="ARBA00023012"/>
    </source>
</evidence>
<dbReference type="PROSITE" id="PS50110">
    <property type="entry name" value="RESPONSE_REGULATORY"/>
    <property type="match status" value="1"/>
</dbReference>
<feature type="coiled-coil region" evidence="17">
    <location>
        <begin position="425"/>
        <end position="459"/>
    </location>
</feature>
<feature type="modified residue" description="4-aspartylphosphate" evidence="16">
    <location>
        <position position="774"/>
    </location>
</feature>
<dbReference type="Gene3D" id="3.30.565.10">
    <property type="entry name" value="Histidine kinase-like ATPase, C-terminal domain"/>
    <property type="match status" value="1"/>
</dbReference>
<dbReference type="PANTHER" id="PTHR45339">
    <property type="entry name" value="HYBRID SIGNAL TRANSDUCTION HISTIDINE KINASE J"/>
    <property type="match status" value="1"/>
</dbReference>
<evidence type="ECO:0000256" key="16">
    <source>
        <dbReference type="PROSITE-ProRule" id="PRU00169"/>
    </source>
</evidence>
<dbReference type="InterPro" id="IPR003594">
    <property type="entry name" value="HATPase_dom"/>
</dbReference>
<dbReference type="Pfam" id="PF00672">
    <property type="entry name" value="HAMP"/>
    <property type="match status" value="1"/>
</dbReference>
<keyword evidence="11" id="KW-0067">ATP-binding</keyword>
<dbReference type="InterPro" id="IPR003661">
    <property type="entry name" value="HisK_dim/P_dom"/>
</dbReference>
<dbReference type="Pfam" id="PF00072">
    <property type="entry name" value="Response_reg"/>
    <property type="match status" value="1"/>
</dbReference>
<feature type="domain" description="Histidine kinase" evidence="19">
    <location>
        <begin position="466"/>
        <end position="699"/>
    </location>
</feature>
<dbReference type="RefSeq" id="WP_172353488.1">
    <property type="nucleotide sequence ID" value="NZ_CP053661.1"/>
</dbReference>
<dbReference type="Pfam" id="PF02518">
    <property type="entry name" value="HATPase_c"/>
    <property type="match status" value="1"/>
</dbReference>
<dbReference type="InterPro" id="IPR036890">
    <property type="entry name" value="HATPase_C_sf"/>
</dbReference>
<dbReference type="SUPFAM" id="SSF47384">
    <property type="entry name" value="Homodimeric domain of signal transducing histidine kinase"/>
    <property type="match status" value="1"/>
</dbReference>
<dbReference type="FunFam" id="1.10.287.130:FF:000004">
    <property type="entry name" value="Ethylene receptor 1"/>
    <property type="match status" value="1"/>
</dbReference>
<keyword evidence="13" id="KW-0902">Two-component regulatory system</keyword>
<dbReference type="Gene3D" id="1.10.287.130">
    <property type="match status" value="1"/>
</dbReference>
<evidence type="ECO:0000256" key="2">
    <source>
        <dbReference type="ARBA" id="ARBA00004651"/>
    </source>
</evidence>
<dbReference type="InterPro" id="IPR001789">
    <property type="entry name" value="Sig_transdc_resp-reg_receiver"/>
</dbReference>
<keyword evidence="8 18" id="KW-0812">Transmembrane</keyword>
<dbReference type="EMBL" id="CP053661">
    <property type="protein sequence ID" value="QKD81071.1"/>
    <property type="molecule type" value="Genomic_DNA"/>
</dbReference>
<dbReference type="Proteomes" id="UP000505210">
    <property type="component" value="Chromosome"/>
</dbReference>
<keyword evidence="14 18" id="KW-0472">Membrane</keyword>
<keyword evidence="9" id="KW-0547">Nucleotide-binding</keyword>
<dbReference type="PANTHER" id="PTHR45339:SF1">
    <property type="entry name" value="HYBRID SIGNAL TRANSDUCTION HISTIDINE KINASE J"/>
    <property type="match status" value="1"/>
</dbReference>
<dbReference type="SMART" id="SM00304">
    <property type="entry name" value="HAMP"/>
    <property type="match status" value="1"/>
</dbReference>
<gene>
    <name evidence="22" type="ORF">HPC62_01795</name>
</gene>
<dbReference type="SUPFAM" id="SSF103190">
    <property type="entry name" value="Sensory domain-like"/>
    <property type="match status" value="1"/>
</dbReference>
<evidence type="ECO:0000256" key="10">
    <source>
        <dbReference type="ARBA" id="ARBA00022777"/>
    </source>
</evidence>
<protein>
    <recommendedName>
        <fullName evidence="15">Circadian input-output histidine kinase CikA</fullName>
        <ecNumber evidence="4">2.7.13.3</ecNumber>
    </recommendedName>
</protein>
<dbReference type="AlphaFoldDB" id="A0A6M8BBW2"/>
<dbReference type="InterPro" id="IPR036097">
    <property type="entry name" value="HisK_dim/P_sf"/>
</dbReference>
<feature type="domain" description="Response regulatory" evidence="20">
    <location>
        <begin position="725"/>
        <end position="841"/>
    </location>
</feature>
<dbReference type="Pfam" id="PF00512">
    <property type="entry name" value="HisKA"/>
    <property type="match status" value="1"/>
</dbReference>
<dbReference type="InterPro" id="IPR011006">
    <property type="entry name" value="CheY-like_superfamily"/>
</dbReference>
<keyword evidence="6 16" id="KW-0597">Phosphoprotein</keyword>
<comment type="catalytic activity">
    <reaction evidence="1">
        <text>ATP + protein L-histidine = ADP + protein N-phospho-L-histidine.</text>
        <dbReference type="EC" id="2.7.13.3"/>
    </reaction>
</comment>
<dbReference type="SMART" id="SM00448">
    <property type="entry name" value="REC"/>
    <property type="match status" value="1"/>
</dbReference>
<feature type="transmembrane region" description="Helical" evidence="18">
    <location>
        <begin position="356"/>
        <end position="377"/>
    </location>
</feature>
<dbReference type="PROSITE" id="PS50885">
    <property type="entry name" value="HAMP"/>
    <property type="match status" value="1"/>
</dbReference>
<evidence type="ECO:0000256" key="4">
    <source>
        <dbReference type="ARBA" id="ARBA00012438"/>
    </source>
</evidence>
<keyword evidence="17" id="KW-0175">Coiled coil</keyword>
<keyword evidence="23" id="KW-1185">Reference proteome</keyword>
<evidence type="ECO:0000256" key="12">
    <source>
        <dbReference type="ARBA" id="ARBA00022989"/>
    </source>
</evidence>
<evidence type="ECO:0000256" key="1">
    <source>
        <dbReference type="ARBA" id="ARBA00000085"/>
    </source>
</evidence>
<feature type="domain" description="HAMP" evidence="21">
    <location>
        <begin position="374"/>
        <end position="426"/>
    </location>
</feature>
<dbReference type="InterPro" id="IPR005467">
    <property type="entry name" value="His_kinase_dom"/>
</dbReference>
<dbReference type="CDD" id="cd12913">
    <property type="entry name" value="PDC1_MCP_like"/>
    <property type="match status" value="1"/>
</dbReference>
<dbReference type="SUPFAM" id="SSF158472">
    <property type="entry name" value="HAMP domain-like"/>
    <property type="match status" value="1"/>
</dbReference>
<comment type="subcellular location">
    <subcellularLocation>
        <location evidence="2">Cell membrane</location>
        <topology evidence="2">Multi-pass membrane protein</topology>
    </subcellularLocation>
</comment>
<evidence type="ECO:0000256" key="14">
    <source>
        <dbReference type="ARBA" id="ARBA00023136"/>
    </source>
</evidence>
<evidence type="ECO:0000256" key="15">
    <source>
        <dbReference type="ARBA" id="ARBA00074306"/>
    </source>
</evidence>
<reference evidence="22 23" key="1">
    <citation type="submission" date="2020-05" db="EMBL/GenBank/DDBJ databases">
        <title>Complete genome sequence of of a novel Thermoleptolyngbya strain isolated from hot springs of Ganzi, Sichuan China.</title>
        <authorList>
            <person name="Tang J."/>
            <person name="Daroch M."/>
            <person name="Li L."/>
            <person name="Waleron K."/>
            <person name="Waleron M."/>
            <person name="Waleron M."/>
        </authorList>
    </citation>
    <scope>NUCLEOTIDE SEQUENCE [LARGE SCALE GENOMIC DNA]</scope>
    <source>
        <strain evidence="22 23">PKUAC-SCTA183</strain>
    </source>
</reference>
<dbReference type="EC" id="2.7.13.3" evidence="4"/>
<dbReference type="GO" id="GO:0005524">
    <property type="term" value="F:ATP binding"/>
    <property type="evidence" value="ECO:0007669"/>
    <property type="project" value="UniProtKB-KW"/>
</dbReference>
<dbReference type="SMART" id="SM00388">
    <property type="entry name" value="HisKA"/>
    <property type="match status" value="1"/>
</dbReference>
<dbReference type="InterPro" id="IPR004358">
    <property type="entry name" value="Sig_transdc_His_kin-like_C"/>
</dbReference>
<dbReference type="CDD" id="cd16922">
    <property type="entry name" value="HATPase_EvgS-ArcB-TorS-like"/>
    <property type="match status" value="1"/>
</dbReference>
<dbReference type="GO" id="GO:0005886">
    <property type="term" value="C:plasma membrane"/>
    <property type="evidence" value="ECO:0007669"/>
    <property type="project" value="UniProtKB-SubCell"/>
</dbReference>
<dbReference type="CDD" id="cd00082">
    <property type="entry name" value="HisKA"/>
    <property type="match status" value="1"/>
</dbReference>
<evidence type="ECO:0000256" key="9">
    <source>
        <dbReference type="ARBA" id="ARBA00022741"/>
    </source>
</evidence>
<dbReference type="InterPro" id="IPR029151">
    <property type="entry name" value="Sensor-like_sf"/>
</dbReference>
<dbReference type="CDD" id="cd17546">
    <property type="entry name" value="REC_hyHK_CKI1_RcsC-like"/>
    <property type="match status" value="1"/>
</dbReference>
<evidence type="ECO:0000256" key="5">
    <source>
        <dbReference type="ARBA" id="ARBA00022475"/>
    </source>
</evidence>
<keyword evidence="5" id="KW-1003">Cell membrane</keyword>
<evidence type="ECO:0000256" key="3">
    <source>
        <dbReference type="ARBA" id="ARBA00006402"/>
    </source>
</evidence>
<dbReference type="InterPro" id="IPR003660">
    <property type="entry name" value="HAMP_dom"/>
</dbReference>
<evidence type="ECO:0000313" key="23">
    <source>
        <dbReference type="Proteomes" id="UP000505210"/>
    </source>
</evidence>
<keyword evidence="7" id="KW-0808">Transferase</keyword>
<dbReference type="Gene3D" id="3.40.50.2300">
    <property type="match status" value="1"/>
</dbReference>
<evidence type="ECO:0000256" key="18">
    <source>
        <dbReference type="SAM" id="Phobius"/>
    </source>
</evidence>
<keyword evidence="10" id="KW-0418">Kinase</keyword>
<dbReference type="Gene3D" id="6.10.340.10">
    <property type="match status" value="1"/>
</dbReference>
<evidence type="ECO:0000259" key="19">
    <source>
        <dbReference type="PROSITE" id="PS50109"/>
    </source>
</evidence>
<accession>A0A6M8BBW2</accession>
<dbReference type="FunFam" id="3.30.565.10:FF:000010">
    <property type="entry name" value="Sensor histidine kinase RcsC"/>
    <property type="match status" value="1"/>
</dbReference>
<keyword evidence="12 18" id="KW-1133">Transmembrane helix</keyword>
<dbReference type="SUPFAM" id="SSF55874">
    <property type="entry name" value="ATPase domain of HSP90 chaperone/DNA topoisomerase II/histidine kinase"/>
    <property type="match status" value="1"/>
</dbReference>
<dbReference type="KEGG" id="theu:HPC62_01795"/>